<keyword evidence="2" id="KW-1185">Reference proteome</keyword>
<dbReference type="Proteomes" id="UP001151760">
    <property type="component" value="Unassembled WGS sequence"/>
</dbReference>
<evidence type="ECO:0000313" key="2">
    <source>
        <dbReference type="Proteomes" id="UP001151760"/>
    </source>
</evidence>
<comment type="caution">
    <text evidence="1">The sequence shown here is derived from an EMBL/GenBank/DDBJ whole genome shotgun (WGS) entry which is preliminary data.</text>
</comment>
<accession>A0ABQ5F0J8</accession>
<name>A0ABQ5F0J8_9ASTR</name>
<dbReference type="PANTHER" id="PTHR33067:SF35">
    <property type="entry name" value="ASPARTIC PEPTIDASE DDI1-TYPE DOMAIN-CONTAINING PROTEIN"/>
    <property type="match status" value="1"/>
</dbReference>
<dbReference type="EMBL" id="BQNB010016871">
    <property type="protein sequence ID" value="GJT56729.1"/>
    <property type="molecule type" value="Genomic_DNA"/>
</dbReference>
<protein>
    <recommendedName>
        <fullName evidence="3">Reverse transcriptase domain-containing protein</fullName>
    </recommendedName>
</protein>
<reference evidence="1" key="1">
    <citation type="journal article" date="2022" name="Int. J. Mol. Sci.">
        <title>Draft Genome of Tanacetum Coccineum: Genomic Comparison of Closely Related Tanacetum-Family Plants.</title>
        <authorList>
            <person name="Yamashiro T."/>
            <person name="Shiraishi A."/>
            <person name="Nakayama K."/>
            <person name="Satake H."/>
        </authorList>
    </citation>
    <scope>NUCLEOTIDE SEQUENCE</scope>
</reference>
<evidence type="ECO:0000313" key="1">
    <source>
        <dbReference type="EMBL" id="GJT56729.1"/>
    </source>
</evidence>
<gene>
    <name evidence="1" type="ORF">Tco_0991783</name>
</gene>
<reference evidence="1" key="2">
    <citation type="submission" date="2022-01" db="EMBL/GenBank/DDBJ databases">
        <authorList>
            <person name="Yamashiro T."/>
            <person name="Shiraishi A."/>
            <person name="Satake H."/>
            <person name="Nakayama K."/>
        </authorList>
    </citation>
    <scope>NUCLEOTIDE SEQUENCE</scope>
</reference>
<proteinExistence type="predicted"/>
<dbReference type="PANTHER" id="PTHR33067">
    <property type="entry name" value="RNA-DIRECTED DNA POLYMERASE-RELATED"/>
    <property type="match status" value="1"/>
</dbReference>
<sequence>MNPSRMLGKFDKKKEEEEGLDWVVRSKFEDEMDNFMMEKKYHLKGLREMLHQQRNDMHEKFSQILSTLDDKTSNKEPTLAIITKSETTTCDPLYPNHPNSAPIVTNEITAEKEYPKELTPKEGRSWKFHITMSYRNNASKNALADLGASINLMPHSRDRPFSGNGISEVFSETYRRWVFTLLIERTRVASVPIILGRPFLATARVVIDVYDGKLSLRVGEERVTFNIGKSMKFASSQDDCLYFTDHTDEMVQEQLDDTLDPSSL</sequence>
<organism evidence="1 2">
    <name type="scientific">Tanacetum coccineum</name>
    <dbReference type="NCBI Taxonomy" id="301880"/>
    <lineage>
        <taxon>Eukaryota</taxon>
        <taxon>Viridiplantae</taxon>
        <taxon>Streptophyta</taxon>
        <taxon>Embryophyta</taxon>
        <taxon>Tracheophyta</taxon>
        <taxon>Spermatophyta</taxon>
        <taxon>Magnoliopsida</taxon>
        <taxon>eudicotyledons</taxon>
        <taxon>Gunneridae</taxon>
        <taxon>Pentapetalae</taxon>
        <taxon>asterids</taxon>
        <taxon>campanulids</taxon>
        <taxon>Asterales</taxon>
        <taxon>Asteraceae</taxon>
        <taxon>Asteroideae</taxon>
        <taxon>Anthemideae</taxon>
        <taxon>Anthemidinae</taxon>
        <taxon>Tanacetum</taxon>
    </lineage>
</organism>
<evidence type="ECO:0008006" key="3">
    <source>
        <dbReference type="Google" id="ProtNLM"/>
    </source>
</evidence>